<name>A0A409WT45_PSICY</name>
<reference evidence="3 4" key="1">
    <citation type="journal article" date="2018" name="Evol. Lett.">
        <title>Horizontal gene cluster transfer increased hallucinogenic mushroom diversity.</title>
        <authorList>
            <person name="Reynolds H.T."/>
            <person name="Vijayakumar V."/>
            <person name="Gluck-Thaler E."/>
            <person name="Korotkin H.B."/>
            <person name="Matheny P.B."/>
            <person name="Slot J.C."/>
        </authorList>
    </citation>
    <scope>NUCLEOTIDE SEQUENCE [LARGE SCALE GENOMIC DNA]</scope>
    <source>
        <strain evidence="3 4">2631</strain>
    </source>
</reference>
<feature type="region of interest" description="Disordered" evidence="1">
    <location>
        <begin position="251"/>
        <end position="272"/>
    </location>
</feature>
<keyword evidence="2" id="KW-0812">Transmembrane</keyword>
<feature type="transmembrane region" description="Helical" evidence="2">
    <location>
        <begin position="30"/>
        <end position="52"/>
    </location>
</feature>
<dbReference type="Proteomes" id="UP000283269">
    <property type="component" value="Unassembled WGS sequence"/>
</dbReference>
<keyword evidence="2" id="KW-1133">Transmembrane helix</keyword>
<protein>
    <submittedName>
        <fullName evidence="3">Uncharacterized protein</fullName>
    </submittedName>
</protein>
<dbReference type="AlphaFoldDB" id="A0A409WT45"/>
<evidence type="ECO:0000313" key="3">
    <source>
        <dbReference type="EMBL" id="PPQ81646.1"/>
    </source>
</evidence>
<evidence type="ECO:0000256" key="1">
    <source>
        <dbReference type="SAM" id="MobiDB-lite"/>
    </source>
</evidence>
<accession>A0A409WT45</accession>
<dbReference type="InParanoid" id="A0A409WT45"/>
<organism evidence="3 4">
    <name type="scientific">Psilocybe cyanescens</name>
    <dbReference type="NCBI Taxonomy" id="93625"/>
    <lineage>
        <taxon>Eukaryota</taxon>
        <taxon>Fungi</taxon>
        <taxon>Dikarya</taxon>
        <taxon>Basidiomycota</taxon>
        <taxon>Agaricomycotina</taxon>
        <taxon>Agaricomycetes</taxon>
        <taxon>Agaricomycetidae</taxon>
        <taxon>Agaricales</taxon>
        <taxon>Agaricineae</taxon>
        <taxon>Strophariaceae</taxon>
        <taxon>Psilocybe</taxon>
    </lineage>
</organism>
<evidence type="ECO:0000256" key="2">
    <source>
        <dbReference type="SAM" id="Phobius"/>
    </source>
</evidence>
<feature type="transmembrane region" description="Helical" evidence="2">
    <location>
        <begin position="58"/>
        <end position="84"/>
    </location>
</feature>
<dbReference type="OrthoDB" id="3242376at2759"/>
<proteinExistence type="predicted"/>
<feature type="transmembrane region" description="Helical" evidence="2">
    <location>
        <begin position="154"/>
        <end position="174"/>
    </location>
</feature>
<evidence type="ECO:0000313" key="4">
    <source>
        <dbReference type="Proteomes" id="UP000283269"/>
    </source>
</evidence>
<comment type="caution">
    <text evidence="3">The sequence shown here is derived from an EMBL/GenBank/DDBJ whole genome shotgun (WGS) entry which is preliminary data.</text>
</comment>
<sequence length="367" mass="39876">MFRHLRASLDEVRASLCKSVKQVHRRGTDATAFALCPLLYFEPLTIITTHIPEEICKMWFTFQIAAMCLLMAELDSILMLTVYAPHNKDRRVGSLFMVLFSSRSAWRQYAEAVCGERAVNAPYNAVYDSKIQSYVVYFCLRTLLVHGSSDKNGVLVFVCGISAFLFGLRTYAWGVDCCQVRPHEDGDAGYTGRHSWSGTQSSPPSLQIALFMTLAPYALINQVLKVHILFGCIRDRALFAANTAGCSPPSLPAHGTATDPQTKATKLKTKKTAPTGSAAFRAPIVVFTVPPVFAPRVICTSRTSTSTTSWDAGGADGISAAVALPVAPSCTLAAENTLPLAVDGSCEPSIFVTVTPHPRPCPRHTRL</sequence>
<keyword evidence="2" id="KW-0472">Membrane</keyword>
<dbReference type="EMBL" id="NHYD01003229">
    <property type="protein sequence ID" value="PPQ81646.1"/>
    <property type="molecule type" value="Genomic_DNA"/>
</dbReference>
<keyword evidence="4" id="KW-1185">Reference proteome</keyword>
<gene>
    <name evidence="3" type="ORF">CVT25_013341</name>
</gene>